<dbReference type="EMBL" id="JXNT01000002">
    <property type="protein sequence ID" value="ODM21790.1"/>
    <property type="molecule type" value="Genomic_DNA"/>
</dbReference>
<evidence type="ECO:0000256" key="4">
    <source>
        <dbReference type="ARBA" id="ARBA00023004"/>
    </source>
</evidence>
<dbReference type="InterPro" id="IPR044861">
    <property type="entry name" value="IPNS-like_FE2OG_OXY"/>
</dbReference>
<evidence type="ECO:0000313" key="7">
    <source>
        <dbReference type="EMBL" id="ODM21790.1"/>
    </source>
</evidence>
<dbReference type="GO" id="GO:0044283">
    <property type="term" value="P:small molecule biosynthetic process"/>
    <property type="evidence" value="ECO:0007669"/>
    <property type="project" value="UniProtKB-ARBA"/>
</dbReference>
<gene>
    <name evidence="7" type="ORF">SI65_02634</name>
</gene>
<keyword evidence="8" id="KW-1185">Reference proteome</keyword>
<dbReference type="STRING" id="573508.A0A1E3BLF5"/>
<dbReference type="OrthoDB" id="288590at2759"/>
<evidence type="ECO:0000256" key="3">
    <source>
        <dbReference type="ARBA" id="ARBA00023002"/>
    </source>
</evidence>
<evidence type="ECO:0000256" key="5">
    <source>
        <dbReference type="RuleBase" id="RU003682"/>
    </source>
</evidence>
<dbReference type="Pfam" id="PF03171">
    <property type="entry name" value="2OG-FeII_Oxy"/>
    <property type="match status" value="1"/>
</dbReference>
<dbReference type="Pfam" id="PF14226">
    <property type="entry name" value="DIOX_N"/>
    <property type="match status" value="1"/>
</dbReference>
<comment type="similarity">
    <text evidence="1 5">Belongs to the iron/ascorbate-dependent oxidoreductase family.</text>
</comment>
<comment type="caution">
    <text evidence="7">The sequence shown here is derived from an EMBL/GenBank/DDBJ whole genome shotgun (WGS) entry which is preliminary data.</text>
</comment>
<accession>A0A1E3BLF5</accession>
<proteinExistence type="inferred from homology"/>
<dbReference type="GO" id="GO:0046872">
    <property type="term" value="F:metal ion binding"/>
    <property type="evidence" value="ECO:0007669"/>
    <property type="project" value="UniProtKB-KW"/>
</dbReference>
<dbReference type="VEuPathDB" id="FungiDB:SI65_02634"/>
<dbReference type="PANTHER" id="PTHR10209:SF886">
    <property type="entry name" value="UPF0676 PROTEIN C1494.01"/>
    <property type="match status" value="1"/>
</dbReference>
<organism evidence="7 8">
    <name type="scientific">Aspergillus cristatus</name>
    <name type="common">Chinese Fuzhuan brick tea-fermentation fungus</name>
    <name type="synonym">Eurotium cristatum</name>
    <dbReference type="NCBI Taxonomy" id="573508"/>
    <lineage>
        <taxon>Eukaryota</taxon>
        <taxon>Fungi</taxon>
        <taxon>Dikarya</taxon>
        <taxon>Ascomycota</taxon>
        <taxon>Pezizomycotina</taxon>
        <taxon>Eurotiomycetes</taxon>
        <taxon>Eurotiomycetidae</taxon>
        <taxon>Eurotiales</taxon>
        <taxon>Aspergillaceae</taxon>
        <taxon>Aspergillus</taxon>
        <taxon>Aspergillus subgen. Aspergillus</taxon>
    </lineage>
</organism>
<evidence type="ECO:0000256" key="2">
    <source>
        <dbReference type="ARBA" id="ARBA00022723"/>
    </source>
</evidence>
<dbReference type="Proteomes" id="UP000094569">
    <property type="component" value="Unassembled WGS sequence"/>
</dbReference>
<dbReference type="AlphaFoldDB" id="A0A1E3BLF5"/>
<dbReference type="InterPro" id="IPR005123">
    <property type="entry name" value="Oxoglu/Fe-dep_dioxygenase_dom"/>
</dbReference>
<keyword evidence="4 5" id="KW-0408">Iron</keyword>
<evidence type="ECO:0000259" key="6">
    <source>
        <dbReference type="PROSITE" id="PS51471"/>
    </source>
</evidence>
<keyword evidence="3 5" id="KW-0560">Oxidoreductase</keyword>
<dbReference type="InterPro" id="IPR027443">
    <property type="entry name" value="IPNS-like_sf"/>
</dbReference>
<keyword evidence="2 5" id="KW-0479">Metal-binding</keyword>
<dbReference type="InterPro" id="IPR026992">
    <property type="entry name" value="DIOX_N"/>
</dbReference>
<protein>
    <recommendedName>
        <fullName evidence="6">Fe2OG dioxygenase domain-containing protein</fullName>
    </recommendedName>
</protein>
<dbReference type="PANTHER" id="PTHR10209">
    <property type="entry name" value="OXIDOREDUCTASE, 2OG-FE II OXYGENASE FAMILY PROTEIN"/>
    <property type="match status" value="1"/>
</dbReference>
<evidence type="ECO:0000313" key="8">
    <source>
        <dbReference type="Proteomes" id="UP000094569"/>
    </source>
</evidence>
<dbReference type="PROSITE" id="PS51471">
    <property type="entry name" value="FE2OG_OXY"/>
    <property type="match status" value="1"/>
</dbReference>
<name>A0A1E3BLF5_ASPCR</name>
<sequence length="346" mass="38679">MANPSDLPVINFNSLNEKDAQGQRTSASLSERRHLFLSLRDTGFAYLKHPGVNQTTVDELFSHSRRFFAKPLEEKMKILGKMDKGRGPSQGYSNPLQLAHNPKTSDLKEFFGMYRDDDIEKPNQWLEDTESRAMRADLVRFFDSCHGVILELLSAVAEEVGLPPETFHSFIGEKNHFIACLHYPATERESFQTRVRSAPHTDYGCMTLLFSDSGEGLQVLCNTGEYEYVPRKEDCAVLNVGDLLSRFFNGVLPSTMHRVVEPPATRSGDSQAEIVPDRYAIAFFGHFNLDLLVKPLDALVSATNPAKFESVVAGERVKARVKQLHVAGHSLKEEKGSESRVTSVSA</sequence>
<feature type="domain" description="Fe2OG dioxygenase" evidence="6">
    <location>
        <begin position="174"/>
        <end position="287"/>
    </location>
</feature>
<dbReference type="SUPFAM" id="SSF51197">
    <property type="entry name" value="Clavaminate synthase-like"/>
    <property type="match status" value="1"/>
</dbReference>
<dbReference type="Gene3D" id="2.60.120.330">
    <property type="entry name" value="B-lactam Antibiotic, Isopenicillin N Synthase, Chain"/>
    <property type="match status" value="1"/>
</dbReference>
<dbReference type="GO" id="GO:0016491">
    <property type="term" value="F:oxidoreductase activity"/>
    <property type="evidence" value="ECO:0007669"/>
    <property type="project" value="UniProtKB-KW"/>
</dbReference>
<evidence type="ECO:0000256" key="1">
    <source>
        <dbReference type="ARBA" id="ARBA00008056"/>
    </source>
</evidence>
<reference evidence="7 8" key="1">
    <citation type="journal article" date="2016" name="BMC Genomics">
        <title>Comparative genomic and transcriptomic analyses of the Fuzhuan brick tea-fermentation fungus Aspergillus cristatus.</title>
        <authorList>
            <person name="Ge Y."/>
            <person name="Wang Y."/>
            <person name="Liu Y."/>
            <person name="Tan Y."/>
            <person name="Ren X."/>
            <person name="Zhang X."/>
            <person name="Hyde K.D."/>
            <person name="Liu Y."/>
            <person name="Liu Z."/>
        </authorList>
    </citation>
    <scope>NUCLEOTIDE SEQUENCE [LARGE SCALE GENOMIC DNA]</scope>
    <source>
        <strain evidence="7 8">GZAAS20.1005</strain>
    </source>
</reference>
<dbReference type="PRINTS" id="PR00682">
    <property type="entry name" value="IPNSYNTHASE"/>
</dbReference>